<sequence length="177" mass="18571">MSDEEPRYPGQEPPHQPNWGSAYPPPGQSTPPPGYGYPPPGYPPPGYPPQGYGYGPVVPKHPNASTAMVLGIVGVAGGFLCWLPLLVSPVALFQGRKAMREIDASNGQLNGRSEAKAGFVLGIIGTVLLALALAFVVLIVVLSLTIQDFWGETTDDDPGTFDTSARTSLVATWPSGA</sequence>
<dbReference type="KEGG" id="aez:C3E78_15110"/>
<feature type="transmembrane region" description="Helical" evidence="2">
    <location>
        <begin position="67"/>
        <end position="93"/>
    </location>
</feature>
<keyword evidence="2" id="KW-0472">Membrane</keyword>
<dbReference type="Pfam" id="PF13828">
    <property type="entry name" value="DUF4190"/>
    <property type="match status" value="1"/>
</dbReference>
<keyword evidence="4" id="KW-1185">Reference proteome</keyword>
<feature type="region of interest" description="Disordered" evidence="1">
    <location>
        <begin position="1"/>
        <end position="42"/>
    </location>
</feature>
<evidence type="ECO:0000256" key="2">
    <source>
        <dbReference type="SAM" id="Phobius"/>
    </source>
</evidence>
<feature type="transmembrane region" description="Helical" evidence="2">
    <location>
        <begin position="119"/>
        <end position="146"/>
    </location>
</feature>
<accession>A0A5F2EXL8</accession>
<dbReference type="EMBL" id="CP026952">
    <property type="protein sequence ID" value="AWB93435.1"/>
    <property type="molecule type" value="Genomic_DNA"/>
</dbReference>
<dbReference type="OrthoDB" id="3733716at2"/>
<proteinExistence type="predicted"/>
<keyword evidence="2" id="KW-0812">Transmembrane</keyword>
<organism evidence="3 4">
    <name type="scientific">Aeromicrobium chenweiae</name>
    <dbReference type="NCBI Taxonomy" id="2079793"/>
    <lineage>
        <taxon>Bacteria</taxon>
        <taxon>Bacillati</taxon>
        <taxon>Actinomycetota</taxon>
        <taxon>Actinomycetes</taxon>
        <taxon>Propionibacteriales</taxon>
        <taxon>Nocardioidaceae</taxon>
        <taxon>Aeromicrobium</taxon>
    </lineage>
</organism>
<dbReference type="AlphaFoldDB" id="A0A2S0WQ13"/>
<feature type="compositionally biased region" description="Pro residues" evidence="1">
    <location>
        <begin position="23"/>
        <end position="42"/>
    </location>
</feature>
<dbReference type="Proteomes" id="UP000244384">
    <property type="component" value="Chromosome"/>
</dbReference>
<evidence type="ECO:0000313" key="3">
    <source>
        <dbReference type="EMBL" id="AWB93435.1"/>
    </source>
</evidence>
<gene>
    <name evidence="3" type="ORF">C3E78_15110</name>
</gene>
<name>A0A2S0WQ13_9ACTN</name>
<dbReference type="InterPro" id="IPR025241">
    <property type="entry name" value="DUF4190"/>
</dbReference>
<reference evidence="4" key="1">
    <citation type="submission" date="2018-01" db="EMBL/GenBank/DDBJ databases">
        <authorList>
            <person name="Li J."/>
        </authorList>
    </citation>
    <scope>NUCLEOTIDE SEQUENCE [LARGE SCALE GENOMIC DNA]</scope>
    <source>
        <strain evidence="4">592</strain>
    </source>
</reference>
<accession>A0A2S0WQ13</accession>
<dbReference type="RefSeq" id="WP_108579791.1">
    <property type="nucleotide sequence ID" value="NZ_CP026952.1"/>
</dbReference>
<evidence type="ECO:0000256" key="1">
    <source>
        <dbReference type="SAM" id="MobiDB-lite"/>
    </source>
</evidence>
<protein>
    <submittedName>
        <fullName evidence="3">Uncharacterized protein</fullName>
    </submittedName>
</protein>
<keyword evidence="2" id="KW-1133">Transmembrane helix</keyword>
<evidence type="ECO:0000313" key="4">
    <source>
        <dbReference type="Proteomes" id="UP000244384"/>
    </source>
</evidence>